<dbReference type="RefSeq" id="WP_164509160.1">
    <property type="nucleotide sequence ID" value="NZ_JBHTOH010000038.1"/>
</dbReference>
<dbReference type="Pfam" id="PF17924">
    <property type="entry name" value="TetR_C_19"/>
    <property type="match status" value="1"/>
</dbReference>
<dbReference type="Proteomes" id="UP001597191">
    <property type="component" value="Unassembled WGS sequence"/>
</dbReference>
<dbReference type="SUPFAM" id="SSF46689">
    <property type="entry name" value="Homeodomain-like"/>
    <property type="match status" value="1"/>
</dbReference>
<name>A0ABW4BN44_9LACO</name>
<organism evidence="1 2">
    <name type="scientific">Lapidilactobacillus gannanensis</name>
    <dbReference type="NCBI Taxonomy" id="2486002"/>
    <lineage>
        <taxon>Bacteria</taxon>
        <taxon>Bacillati</taxon>
        <taxon>Bacillota</taxon>
        <taxon>Bacilli</taxon>
        <taxon>Lactobacillales</taxon>
        <taxon>Lactobacillaceae</taxon>
        <taxon>Lapidilactobacillus</taxon>
    </lineage>
</organism>
<evidence type="ECO:0000313" key="1">
    <source>
        <dbReference type="EMBL" id="MFD1411253.1"/>
    </source>
</evidence>
<comment type="caution">
    <text evidence="1">The sequence shown here is derived from an EMBL/GenBank/DDBJ whole genome shotgun (WGS) entry which is preliminary data.</text>
</comment>
<dbReference type="InterPro" id="IPR009057">
    <property type="entry name" value="Homeodomain-like_sf"/>
</dbReference>
<protein>
    <submittedName>
        <fullName evidence="1">TetR/AcrR family transcriptional regulator</fullName>
    </submittedName>
</protein>
<reference evidence="2" key="1">
    <citation type="journal article" date="2019" name="Int. J. Syst. Evol. Microbiol.">
        <title>The Global Catalogue of Microorganisms (GCM) 10K type strain sequencing project: providing services to taxonomists for standard genome sequencing and annotation.</title>
        <authorList>
            <consortium name="The Broad Institute Genomics Platform"/>
            <consortium name="The Broad Institute Genome Sequencing Center for Infectious Disease"/>
            <person name="Wu L."/>
            <person name="Ma J."/>
        </authorList>
    </citation>
    <scope>NUCLEOTIDE SEQUENCE [LARGE SCALE GENOMIC DNA]</scope>
    <source>
        <strain evidence="2">CCM 8937</strain>
    </source>
</reference>
<dbReference type="Gene3D" id="1.10.357.10">
    <property type="entry name" value="Tetracycline Repressor, domain 2"/>
    <property type="match status" value="1"/>
</dbReference>
<accession>A0ABW4BN44</accession>
<evidence type="ECO:0000313" key="2">
    <source>
        <dbReference type="Proteomes" id="UP001597191"/>
    </source>
</evidence>
<proteinExistence type="predicted"/>
<keyword evidence="2" id="KW-1185">Reference proteome</keyword>
<sequence>MPKTTFLNLSDARRREIDQLLVETFYDTPASQVKVATIVAKMGMSRGAFYKYFENIDDAFHYTLGQNAKVIRHDILYSIDDSDDNFFDGIENYLRWCTRLSRNSYYWQRLSLLTRSTAELAYREVQAIDVSSDFVKQVIAVIRKNQLNIDSDDEMISFLYFMLEMIISSLNDYIVNHWTTEQLLRDFGYRRKWLITNLEN</sequence>
<gene>
    <name evidence="1" type="ORF">ACFQ4R_06520</name>
</gene>
<dbReference type="EMBL" id="JBHTOH010000038">
    <property type="protein sequence ID" value="MFD1411253.1"/>
    <property type="molecule type" value="Genomic_DNA"/>
</dbReference>